<reference evidence="2" key="1">
    <citation type="journal article" date="2018" name="Genome Biol.">
        <title>SKESA: strategic k-mer extension for scrupulous assemblies.</title>
        <authorList>
            <person name="Souvorov A."/>
            <person name="Agarwala R."/>
            <person name="Lipman D.J."/>
        </authorList>
    </citation>
    <scope>NUCLEOTIDE SEQUENCE</scope>
    <source>
        <strain evidence="2">R404</strain>
    </source>
</reference>
<dbReference type="EMBL" id="DACSEO010000019">
    <property type="protein sequence ID" value="HAT1681405.1"/>
    <property type="molecule type" value="Genomic_DNA"/>
</dbReference>
<dbReference type="Proteomes" id="UP000856143">
    <property type="component" value="Unassembled WGS sequence"/>
</dbReference>
<feature type="region of interest" description="Disordered" evidence="1">
    <location>
        <begin position="34"/>
        <end position="55"/>
    </location>
</feature>
<dbReference type="AlphaFoldDB" id="A0AAN5L6T6"/>
<gene>
    <name evidence="2" type="ORF">I8Y21_002060</name>
</gene>
<comment type="caution">
    <text evidence="2">The sequence shown here is derived from an EMBL/GenBank/DDBJ whole genome shotgun (WGS) entry which is preliminary data.</text>
</comment>
<dbReference type="RefSeq" id="WP_166643870.1">
    <property type="nucleotide sequence ID" value="NZ_CP064108.1"/>
</dbReference>
<proteinExistence type="predicted"/>
<name>A0AAN5L6T6_KLEOX</name>
<protein>
    <submittedName>
        <fullName evidence="2">Uncharacterized protein</fullName>
    </submittedName>
</protein>
<sequence length="55" mass="5866">MSKPRCSIVILIVVDGFPGRDVIRDASRFSPGGRYACSPGSPAKRSASREVSQVT</sequence>
<organism evidence="2 3">
    <name type="scientific">Klebsiella oxytoca</name>
    <dbReference type="NCBI Taxonomy" id="571"/>
    <lineage>
        <taxon>Bacteria</taxon>
        <taxon>Pseudomonadati</taxon>
        <taxon>Pseudomonadota</taxon>
        <taxon>Gammaproteobacteria</taxon>
        <taxon>Enterobacterales</taxon>
        <taxon>Enterobacteriaceae</taxon>
        <taxon>Klebsiella/Raoultella group</taxon>
        <taxon>Klebsiella</taxon>
    </lineage>
</organism>
<accession>A0AAN5L6T6</accession>
<evidence type="ECO:0000313" key="3">
    <source>
        <dbReference type="Proteomes" id="UP000856143"/>
    </source>
</evidence>
<reference evidence="2" key="2">
    <citation type="submission" date="2020-11" db="EMBL/GenBank/DDBJ databases">
        <authorList>
            <consortium name="NCBI Pathogen Detection Project"/>
        </authorList>
    </citation>
    <scope>NUCLEOTIDE SEQUENCE</scope>
    <source>
        <strain evidence="2">R404</strain>
    </source>
</reference>
<evidence type="ECO:0000313" key="2">
    <source>
        <dbReference type="EMBL" id="HAT1681405.1"/>
    </source>
</evidence>
<evidence type="ECO:0000256" key="1">
    <source>
        <dbReference type="SAM" id="MobiDB-lite"/>
    </source>
</evidence>